<dbReference type="EMBL" id="QLIX01000004">
    <property type="protein sequence ID" value="RAI59599.1"/>
    <property type="molecule type" value="Genomic_DNA"/>
</dbReference>
<dbReference type="OrthoDB" id="8482107at2"/>
<organism evidence="6 7">
    <name type="scientific">Roseicella frigidaeris</name>
    <dbReference type="NCBI Taxonomy" id="2230885"/>
    <lineage>
        <taxon>Bacteria</taxon>
        <taxon>Pseudomonadati</taxon>
        <taxon>Pseudomonadota</taxon>
        <taxon>Alphaproteobacteria</taxon>
        <taxon>Acetobacterales</taxon>
        <taxon>Roseomonadaceae</taxon>
        <taxon>Roseicella</taxon>
    </lineage>
</organism>
<protein>
    <recommendedName>
        <fullName evidence="5">Proteinase inhibitor I42 chagasin domain-containing protein</fullName>
    </recommendedName>
</protein>
<evidence type="ECO:0000256" key="2">
    <source>
        <dbReference type="ARBA" id="ARBA00022704"/>
    </source>
</evidence>
<dbReference type="GO" id="GO:0004869">
    <property type="term" value="F:cysteine-type endopeptidase inhibitor activity"/>
    <property type="evidence" value="ECO:0007669"/>
    <property type="project" value="UniProtKB-KW"/>
</dbReference>
<keyword evidence="1" id="KW-0646">Protease inhibitor</keyword>
<dbReference type="Gene3D" id="2.60.40.2020">
    <property type="match status" value="1"/>
</dbReference>
<keyword evidence="7" id="KW-1185">Reference proteome</keyword>
<dbReference type="Pfam" id="PF09394">
    <property type="entry name" value="Inhibitor_I42"/>
    <property type="match status" value="1"/>
</dbReference>
<evidence type="ECO:0000256" key="1">
    <source>
        <dbReference type="ARBA" id="ARBA00022690"/>
    </source>
</evidence>
<sequence>MKRRAVLLHTMAAAALGVAGCGAAEAPRMVVVSPEQDGASIALRIGERLRLRLPAQLGTGYSWAPDPAPRLLRPTGQQVEAPERTRPGGTETQVFDFTAAATGRETLQLAYRRPWEPGTPARRFRLQVEIAP</sequence>
<dbReference type="PANTHER" id="PTHR36530">
    <property type="entry name" value="INHIBITOR OF CYSTEINE PEPTIDASE"/>
    <property type="match status" value="1"/>
</dbReference>
<dbReference type="RefSeq" id="WP_111469287.1">
    <property type="nucleotide sequence ID" value="NZ_QLIX01000004.1"/>
</dbReference>
<dbReference type="InterPro" id="IPR052781">
    <property type="entry name" value="Cys_protease_inhibitor_I42"/>
</dbReference>
<keyword evidence="4" id="KW-0732">Signal</keyword>
<keyword evidence="2" id="KW-0789">Thiol protease inhibitor</keyword>
<reference evidence="7" key="1">
    <citation type="submission" date="2018-06" db="EMBL/GenBank/DDBJ databases">
        <authorList>
            <person name="Khan S.A."/>
        </authorList>
    </citation>
    <scope>NUCLEOTIDE SEQUENCE [LARGE SCALE GENOMIC DNA]</scope>
    <source>
        <strain evidence="7">DB-1506</strain>
    </source>
</reference>
<dbReference type="SUPFAM" id="SSF141066">
    <property type="entry name" value="ICP-like"/>
    <property type="match status" value="1"/>
</dbReference>
<dbReference type="InterPro" id="IPR018990">
    <property type="entry name" value="Prot_inh_I42_chagasin"/>
</dbReference>
<evidence type="ECO:0000313" key="7">
    <source>
        <dbReference type="Proteomes" id="UP000249065"/>
    </source>
</evidence>
<accession>A0A327MA09</accession>
<evidence type="ECO:0000256" key="4">
    <source>
        <dbReference type="SAM" id="SignalP"/>
    </source>
</evidence>
<dbReference type="InterPro" id="IPR036331">
    <property type="entry name" value="Chagasin-like_sf"/>
</dbReference>
<gene>
    <name evidence="6" type="ORF">DOO78_08380</name>
</gene>
<evidence type="ECO:0000256" key="3">
    <source>
        <dbReference type="SAM" id="MobiDB-lite"/>
    </source>
</evidence>
<feature type="signal peptide" evidence="4">
    <location>
        <begin position="1"/>
        <end position="23"/>
    </location>
</feature>
<comment type="caution">
    <text evidence="6">The sequence shown here is derived from an EMBL/GenBank/DDBJ whole genome shotgun (WGS) entry which is preliminary data.</text>
</comment>
<feature type="region of interest" description="Disordered" evidence="3">
    <location>
        <begin position="62"/>
        <end position="93"/>
    </location>
</feature>
<feature type="chain" id="PRO_5016429603" description="Proteinase inhibitor I42 chagasin domain-containing protein" evidence="4">
    <location>
        <begin position="24"/>
        <end position="132"/>
    </location>
</feature>
<evidence type="ECO:0000313" key="6">
    <source>
        <dbReference type="EMBL" id="RAI59599.1"/>
    </source>
</evidence>
<dbReference type="AlphaFoldDB" id="A0A327MA09"/>
<proteinExistence type="predicted"/>
<dbReference type="PROSITE" id="PS51257">
    <property type="entry name" value="PROKAR_LIPOPROTEIN"/>
    <property type="match status" value="1"/>
</dbReference>
<name>A0A327MA09_9PROT</name>
<dbReference type="PANTHER" id="PTHR36530:SF1">
    <property type="entry name" value="AMOEBIASIN-1"/>
    <property type="match status" value="1"/>
</dbReference>
<feature type="domain" description="Proteinase inhibitor I42 chagasin" evidence="5">
    <location>
        <begin position="43"/>
        <end position="128"/>
    </location>
</feature>
<dbReference type="Proteomes" id="UP000249065">
    <property type="component" value="Unassembled WGS sequence"/>
</dbReference>
<evidence type="ECO:0000259" key="5">
    <source>
        <dbReference type="Pfam" id="PF09394"/>
    </source>
</evidence>